<dbReference type="EMBL" id="MVBO01000002">
    <property type="protein sequence ID" value="OZJ06660.1"/>
    <property type="molecule type" value="Genomic_DNA"/>
</dbReference>
<protein>
    <submittedName>
        <fullName evidence="2">Uncharacterized protein</fullName>
    </submittedName>
</protein>
<dbReference type="AlphaFoldDB" id="A0A261Y7P7"/>
<feature type="region of interest" description="Disordered" evidence="1">
    <location>
        <begin position="1"/>
        <end position="36"/>
    </location>
</feature>
<organism evidence="2 3">
    <name type="scientific">Bifiguratus adelaidae</name>
    <dbReference type="NCBI Taxonomy" id="1938954"/>
    <lineage>
        <taxon>Eukaryota</taxon>
        <taxon>Fungi</taxon>
        <taxon>Fungi incertae sedis</taxon>
        <taxon>Mucoromycota</taxon>
        <taxon>Mucoromycotina</taxon>
        <taxon>Endogonomycetes</taxon>
        <taxon>Endogonales</taxon>
        <taxon>Endogonales incertae sedis</taxon>
        <taxon>Bifiguratus</taxon>
    </lineage>
</organism>
<evidence type="ECO:0000313" key="3">
    <source>
        <dbReference type="Proteomes" id="UP000242875"/>
    </source>
</evidence>
<proteinExistence type="predicted"/>
<reference evidence="2 3" key="1">
    <citation type="journal article" date="2017" name="Mycologia">
        <title>Bifiguratus adelaidae, gen. et sp. nov., a new member of Mucoromycotina in endophytic and soil-dwelling habitats.</title>
        <authorList>
            <person name="Torres-Cruz T.J."/>
            <person name="Billingsley Tobias T.L."/>
            <person name="Almatruk M."/>
            <person name="Hesse C."/>
            <person name="Kuske C.R."/>
            <person name="Desiro A."/>
            <person name="Benucci G.M."/>
            <person name="Bonito G."/>
            <person name="Stajich J.E."/>
            <person name="Dunlap C."/>
            <person name="Arnold A.E."/>
            <person name="Porras-Alfaro A."/>
        </authorList>
    </citation>
    <scope>NUCLEOTIDE SEQUENCE [LARGE SCALE GENOMIC DNA]</scope>
    <source>
        <strain evidence="2 3">AZ0501</strain>
    </source>
</reference>
<comment type="caution">
    <text evidence="2">The sequence shown here is derived from an EMBL/GenBank/DDBJ whole genome shotgun (WGS) entry which is preliminary data.</text>
</comment>
<dbReference type="OrthoDB" id="2565191at2759"/>
<feature type="compositionally biased region" description="Polar residues" evidence="1">
    <location>
        <begin position="15"/>
        <end position="35"/>
    </location>
</feature>
<dbReference type="Proteomes" id="UP000242875">
    <property type="component" value="Unassembled WGS sequence"/>
</dbReference>
<gene>
    <name evidence="2" type="ORF">BZG36_00454</name>
</gene>
<sequence>MRTVARQMDERVQSPELSTTRSESVNTTTESATNHEQIKPIHERILALKRDANALPDNDLIRLIHEMAADYWTEDHPDLNMLESMDGGALLAIAMLMEEEADMFLRWRRKITDPEARPLPSKYKKRKVMGLNLDKYLKAR</sequence>
<accession>A0A261Y7P7</accession>
<name>A0A261Y7P7_9FUNG</name>
<evidence type="ECO:0000256" key="1">
    <source>
        <dbReference type="SAM" id="MobiDB-lite"/>
    </source>
</evidence>
<keyword evidence="3" id="KW-1185">Reference proteome</keyword>
<evidence type="ECO:0000313" key="2">
    <source>
        <dbReference type="EMBL" id="OZJ06660.1"/>
    </source>
</evidence>